<accession>A0A5B7HIR4</accession>
<feature type="compositionally biased region" description="Basic residues" evidence="1">
    <location>
        <begin position="33"/>
        <end position="44"/>
    </location>
</feature>
<evidence type="ECO:0000313" key="3">
    <source>
        <dbReference type="Proteomes" id="UP000324222"/>
    </source>
</evidence>
<comment type="caution">
    <text evidence="2">The sequence shown here is derived from an EMBL/GenBank/DDBJ whole genome shotgun (WGS) entry which is preliminary data.</text>
</comment>
<reference evidence="2 3" key="1">
    <citation type="submission" date="2019-05" db="EMBL/GenBank/DDBJ databases">
        <title>Another draft genome of Portunus trituberculatus and its Hox gene families provides insights of decapod evolution.</title>
        <authorList>
            <person name="Jeong J.-H."/>
            <person name="Song I."/>
            <person name="Kim S."/>
            <person name="Choi T."/>
            <person name="Kim D."/>
            <person name="Ryu S."/>
            <person name="Kim W."/>
        </authorList>
    </citation>
    <scope>NUCLEOTIDE SEQUENCE [LARGE SCALE GENOMIC DNA]</scope>
    <source>
        <tissue evidence="2">Muscle</tissue>
    </source>
</reference>
<keyword evidence="3" id="KW-1185">Reference proteome</keyword>
<feature type="region of interest" description="Disordered" evidence="1">
    <location>
        <begin position="1"/>
        <end position="69"/>
    </location>
</feature>
<sequence length="82" mass="9497">MSRGMRRRVGGDVMRSRESREAAERKRGETRGWMRKRNRRRRKSIMSFRRTQSPSLSGRRRDGVGRRGGVVVVGVRRRGGVG</sequence>
<feature type="compositionally biased region" description="Basic and acidic residues" evidence="1">
    <location>
        <begin position="14"/>
        <end position="32"/>
    </location>
</feature>
<dbReference type="AlphaFoldDB" id="A0A5B7HIR4"/>
<evidence type="ECO:0000313" key="2">
    <source>
        <dbReference type="EMBL" id="MPC69147.1"/>
    </source>
</evidence>
<evidence type="ECO:0000256" key="1">
    <source>
        <dbReference type="SAM" id="MobiDB-lite"/>
    </source>
</evidence>
<organism evidence="2 3">
    <name type="scientific">Portunus trituberculatus</name>
    <name type="common">Swimming crab</name>
    <name type="synonym">Neptunus trituberculatus</name>
    <dbReference type="NCBI Taxonomy" id="210409"/>
    <lineage>
        <taxon>Eukaryota</taxon>
        <taxon>Metazoa</taxon>
        <taxon>Ecdysozoa</taxon>
        <taxon>Arthropoda</taxon>
        <taxon>Crustacea</taxon>
        <taxon>Multicrustacea</taxon>
        <taxon>Malacostraca</taxon>
        <taxon>Eumalacostraca</taxon>
        <taxon>Eucarida</taxon>
        <taxon>Decapoda</taxon>
        <taxon>Pleocyemata</taxon>
        <taxon>Brachyura</taxon>
        <taxon>Eubrachyura</taxon>
        <taxon>Portunoidea</taxon>
        <taxon>Portunidae</taxon>
        <taxon>Portuninae</taxon>
        <taxon>Portunus</taxon>
    </lineage>
</organism>
<name>A0A5B7HIR4_PORTR</name>
<dbReference type="Proteomes" id="UP000324222">
    <property type="component" value="Unassembled WGS sequence"/>
</dbReference>
<gene>
    <name evidence="2" type="ORF">E2C01_063362</name>
</gene>
<dbReference type="EMBL" id="VSRR010028939">
    <property type="protein sequence ID" value="MPC69147.1"/>
    <property type="molecule type" value="Genomic_DNA"/>
</dbReference>
<proteinExistence type="predicted"/>
<protein>
    <submittedName>
        <fullName evidence="2">Uncharacterized protein</fullName>
    </submittedName>
</protein>